<comment type="caution">
    <text evidence="2">The sequence shown here is derived from an EMBL/GenBank/DDBJ whole genome shotgun (WGS) entry which is preliminary data.</text>
</comment>
<proteinExistence type="predicted"/>
<dbReference type="PATRIC" id="fig|1502723.3.peg.1652"/>
<feature type="compositionally biased region" description="Basic and acidic residues" evidence="1">
    <location>
        <begin position="74"/>
        <end position="96"/>
    </location>
</feature>
<reference evidence="3" key="1">
    <citation type="submission" date="2015-02" db="EMBL/GenBank/DDBJ databases">
        <title>Draft Genome of Frankia sp. CpI1-S.</title>
        <authorList>
            <person name="Oshone R.T."/>
            <person name="Ngom M."/>
            <person name="Ghodhbane-Gtari F."/>
            <person name="Gtari M."/>
            <person name="Morris K."/>
            <person name="Thomas K."/>
            <person name="Sen A."/>
            <person name="Tisa L.S."/>
        </authorList>
    </citation>
    <scope>NUCLEOTIDE SEQUENCE [LARGE SCALE GENOMIC DNA]</scope>
    <source>
        <strain evidence="3">CpI1-S</strain>
    </source>
</reference>
<dbReference type="AlphaFoldDB" id="A0A0D8BG37"/>
<feature type="compositionally biased region" description="Basic residues" evidence="1">
    <location>
        <begin position="115"/>
        <end position="125"/>
    </location>
</feature>
<feature type="region of interest" description="Disordered" evidence="1">
    <location>
        <begin position="50"/>
        <end position="125"/>
    </location>
</feature>
<evidence type="ECO:0000313" key="3">
    <source>
        <dbReference type="Proteomes" id="UP000032545"/>
    </source>
</evidence>
<dbReference type="EMBL" id="JYFN01000016">
    <property type="protein sequence ID" value="KJE23121.1"/>
    <property type="molecule type" value="Genomic_DNA"/>
</dbReference>
<dbReference type="Proteomes" id="UP000032545">
    <property type="component" value="Unassembled WGS sequence"/>
</dbReference>
<evidence type="ECO:0000256" key="1">
    <source>
        <dbReference type="SAM" id="MobiDB-lite"/>
    </source>
</evidence>
<sequence>MTVYPCPRSDLACAERFLSTGDLDYHLHVTHGYRGVWRIVASLRPDHPLPIGPRPARHVPDGLVESPGTPTLAESHDADSRADAGKADAGKADAGKADAGALTGIRPSATVAAGHRSRRHIRISR</sequence>
<name>A0A0D8BG37_9ACTN</name>
<evidence type="ECO:0000313" key="2">
    <source>
        <dbReference type="EMBL" id="KJE23121.1"/>
    </source>
</evidence>
<organism evidence="2 3">
    <name type="scientific">Frankia torreyi</name>
    <dbReference type="NCBI Taxonomy" id="1856"/>
    <lineage>
        <taxon>Bacteria</taxon>
        <taxon>Bacillati</taxon>
        <taxon>Actinomycetota</taxon>
        <taxon>Actinomycetes</taxon>
        <taxon>Frankiales</taxon>
        <taxon>Frankiaceae</taxon>
        <taxon>Frankia</taxon>
    </lineage>
</organism>
<reference evidence="2 3" key="2">
    <citation type="journal article" date="2016" name="Genome Announc.">
        <title>Permanent Draft Genome Sequences for Two Variants of Frankia sp. Strain CpI1, the First Frankia Strain Isolated from Root Nodules of Comptonia peregrina.</title>
        <authorList>
            <person name="Oshone R."/>
            <person name="Hurst S.G.IV."/>
            <person name="Abebe-Akele F."/>
            <person name="Simpson S."/>
            <person name="Morris K."/>
            <person name="Thomas W.K."/>
            <person name="Tisa L.S."/>
        </authorList>
    </citation>
    <scope>NUCLEOTIDE SEQUENCE [LARGE SCALE GENOMIC DNA]</scope>
    <source>
        <strain evidence="3">CpI1-S</strain>
    </source>
</reference>
<keyword evidence="3" id="KW-1185">Reference proteome</keyword>
<dbReference type="RefSeq" id="WP_242422458.1">
    <property type="nucleotide sequence ID" value="NZ_JYFN01000016.1"/>
</dbReference>
<protein>
    <submittedName>
        <fullName evidence="2">Uncharacterized protein</fullName>
    </submittedName>
</protein>
<gene>
    <name evidence="2" type="ORF">FF36_02549</name>
</gene>
<accession>A0A0D8BG37</accession>